<organism evidence="1 2">
    <name type="scientific">Micromonospora vinacea</name>
    <dbReference type="NCBI Taxonomy" id="709878"/>
    <lineage>
        <taxon>Bacteria</taxon>
        <taxon>Bacillati</taxon>
        <taxon>Actinomycetota</taxon>
        <taxon>Actinomycetes</taxon>
        <taxon>Micromonosporales</taxon>
        <taxon>Micromonosporaceae</taxon>
        <taxon>Micromonospora</taxon>
    </lineage>
</organism>
<evidence type="ECO:0000313" key="1">
    <source>
        <dbReference type="EMBL" id="MBG6103917.1"/>
    </source>
</evidence>
<dbReference type="Proteomes" id="UP000631791">
    <property type="component" value="Unassembled WGS sequence"/>
</dbReference>
<accession>A0ABS0K7F8</accession>
<dbReference type="EMBL" id="JADOTY010000001">
    <property type="protein sequence ID" value="MBG6103917.1"/>
    <property type="molecule type" value="Genomic_DNA"/>
</dbReference>
<evidence type="ECO:0008006" key="3">
    <source>
        <dbReference type="Google" id="ProtNLM"/>
    </source>
</evidence>
<evidence type="ECO:0000313" key="2">
    <source>
        <dbReference type="Proteomes" id="UP000631791"/>
    </source>
</evidence>
<name>A0ABS0K7F8_9ACTN</name>
<keyword evidence="2" id="KW-1185">Reference proteome</keyword>
<reference evidence="1 2" key="1">
    <citation type="submission" date="2020-11" db="EMBL/GenBank/DDBJ databases">
        <title>Sequencing the genomes of 1000 actinobacteria strains.</title>
        <authorList>
            <person name="Klenk H.-P."/>
        </authorList>
    </citation>
    <scope>NUCLEOTIDE SEQUENCE [LARGE SCALE GENOMIC DNA]</scope>
    <source>
        <strain evidence="1 2">DSM 101695</strain>
    </source>
</reference>
<sequence>MSFDMSCGGGAMVVRRRWLFWAAAAAVLGGCSSEVNNPHEGVLPKGESLGEMRQQAGEALTRYDQAVSNARGSATVTVTPPPWNSPPGISIESATGARAGTRLTVTFTGTRGPATRPCGADYHAEAVESVNGVVVIVIAQPHATNEVCTLAGYTRTATLNLAQPLRQRVVLEARQGQPVPLATE</sequence>
<gene>
    <name evidence="1" type="ORF">IW249_004331</name>
</gene>
<protein>
    <recommendedName>
        <fullName evidence="3">Lipoprotein</fullName>
    </recommendedName>
</protein>
<comment type="caution">
    <text evidence="1">The sequence shown here is derived from an EMBL/GenBank/DDBJ whole genome shotgun (WGS) entry which is preliminary data.</text>
</comment>
<dbReference type="RefSeq" id="WP_196922450.1">
    <property type="nucleotide sequence ID" value="NZ_JADOTY010000001.1"/>
</dbReference>
<proteinExistence type="predicted"/>